<dbReference type="EMBL" id="SMKU01000111">
    <property type="protein sequence ID" value="TDD83572.1"/>
    <property type="molecule type" value="Genomic_DNA"/>
</dbReference>
<protein>
    <recommendedName>
        <fullName evidence="4">Regulatory protein</fullName>
    </recommendedName>
</protein>
<evidence type="ECO:0000313" key="3">
    <source>
        <dbReference type="Proteomes" id="UP000294513"/>
    </source>
</evidence>
<evidence type="ECO:0000256" key="1">
    <source>
        <dbReference type="SAM" id="MobiDB-lite"/>
    </source>
</evidence>
<gene>
    <name evidence="2" type="ORF">E1298_21145</name>
</gene>
<dbReference type="Pfam" id="PF18937">
    <property type="entry name" value="DUF5685"/>
    <property type="match status" value="1"/>
</dbReference>
<feature type="compositionally biased region" description="Gly residues" evidence="1">
    <location>
        <begin position="311"/>
        <end position="328"/>
    </location>
</feature>
<evidence type="ECO:0008006" key="4">
    <source>
        <dbReference type="Google" id="ProtNLM"/>
    </source>
</evidence>
<feature type="compositionally biased region" description="Low complexity" evidence="1">
    <location>
        <begin position="300"/>
        <end position="310"/>
    </location>
</feature>
<dbReference type="Proteomes" id="UP000294513">
    <property type="component" value="Unassembled WGS sequence"/>
</dbReference>
<feature type="compositionally biased region" description="Pro residues" evidence="1">
    <location>
        <begin position="290"/>
        <end position="299"/>
    </location>
</feature>
<name>A0A4R5BIK2_9ACTN</name>
<dbReference type="OrthoDB" id="3210612at2"/>
<keyword evidence="3" id="KW-1185">Reference proteome</keyword>
<evidence type="ECO:0000313" key="2">
    <source>
        <dbReference type="EMBL" id="TDD83572.1"/>
    </source>
</evidence>
<accession>A0A4R5BIK2</accession>
<sequence>MFGVVRPCKHVLCGSLFKDWMAHLCGLCLTLRAEHGQAARLVTNYDGLLVSVLVEAQAPDLSPRRKAGPCALRGMKTAEVVSARAQGAQLAAAASLLLAAGKTRDHVADGDGPYARRLVAAAAGRVADRWDAAGGRTGASVGFDPSALRDAVARQPVLETAPGLGLLELTEPTETAVAAVFAHTAVLAGQEDNAEALAEAGRFFGRLAHLIDAVEDVTDDAASGAYNPLLATGTAPAEARRHAEDALHGLKLALADVEMENPRLVRALLGREVRRSVDRVFAAYPSGPGQQPPYGPPGQYPHQGGHPPQQGGYGGGWIPPGGGGGGPNYGHRPPDRRPGWPIPCLTGTVVCITCGVFQPEWSDHHGQSCTDRCWCTRHCDGGCDGCDCCNCCECCGCDC</sequence>
<dbReference type="InterPro" id="IPR043740">
    <property type="entry name" value="DUF5685"/>
</dbReference>
<proteinExistence type="predicted"/>
<feature type="region of interest" description="Disordered" evidence="1">
    <location>
        <begin position="283"/>
        <end position="332"/>
    </location>
</feature>
<reference evidence="2 3" key="1">
    <citation type="submission" date="2019-03" db="EMBL/GenBank/DDBJ databases">
        <title>Draft genome sequences of novel Actinobacteria.</title>
        <authorList>
            <person name="Sahin N."/>
            <person name="Ay H."/>
            <person name="Saygin H."/>
        </authorList>
    </citation>
    <scope>NUCLEOTIDE SEQUENCE [LARGE SCALE GENOMIC DNA]</scope>
    <source>
        <strain evidence="2 3">H3C3</strain>
    </source>
</reference>
<dbReference type="RefSeq" id="WP_131895863.1">
    <property type="nucleotide sequence ID" value="NZ_SMKU01000111.1"/>
</dbReference>
<comment type="caution">
    <text evidence="2">The sequence shown here is derived from an EMBL/GenBank/DDBJ whole genome shotgun (WGS) entry which is preliminary data.</text>
</comment>
<dbReference type="AlphaFoldDB" id="A0A4R5BIK2"/>
<organism evidence="2 3">
    <name type="scientific">Actinomadura rubrisoli</name>
    <dbReference type="NCBI Taxonomy" id="2530368"/>
    <lineage>
        <taxon>Bacteria</taxon>
        <taxon>Bacillati</taxon>
        <taxon>Actinomycetota</taxon>
        <taxon>Actinomycetes</taxon>
        <taxon>Streptosporangiales</taxon>
        <taxon>Thermomonosporaceae</taxon>
        <taxon>Actinomadura</taxon>
    </lineage>
</organism>